<accession>A0A7S4F1H1</accession>
<dbReference type="AlphaFoldDB" id="A0A7S4F1H1"/>
<dbReference type="InterPro" id="IPR011992">
    <property type="entry name" value="EF-hand-dom_pair"/>
</dbReference>
<feature type="region of interest" description="Disordered" evidence="2">
    <location>
        <begin position="281"/>
        <end position="343"/>
    </location>
</feature>
<dbReference type="EMBL" id="HBIZ01031585">
    <property type="protein sequence ID" value="CAE0767496.1"/>
    <property type="molecule type" value="Transcribed_RNA"/>
</dbReference>
<feature type="compositionally biased region" description="Low complexity" evidence="2">
    <location>
        <begin position="469"/>
        <end position="482"/>
    </location>
</feature>
<dbReference type="InterPro" id="IPR002048">
    <property type="entry name" value="EF_hand_dom"/>
</dbReference>
<feature type="domain" description="EF-hand" evidence="3">
    <location>
        <begin position="195"/>
        <end position="230"/>
    </location>
</feature>
<keyword evidence="1" id="KW-0106">Calcium</keyword>
<dbReference type="Gene3D" id="1.10.238.10">
    <property type="entry name" value="EF-hand"/>
    <property type="match status" value="1"/>
</dbReference>
<proteinExistence type="predicted"/>
<dbReference type="InterPro" id="IPR018247">
    <property type="entry name" value="EF_Hand_1_Ca_BS"/>
</dbReference>
<feature type="compositionally biased region" description="Low complexity" evidence="2">
    <location>
        <begin position="402"/>
        <end position="448"/>
    </location>
</feature>
<protein>
    <recommendedName>
        <fullName evidence="3">EF-hand domain-containing protein</fullName>
    </recommendedName>
</protein>
<feature type="region of interest" description="Disordered" evidence="2">
    <location>
        <begin position="398"/>
        <end position="557"/>
    </location>
</feature>
<evidence type="ECO:0000256" key="2">
    <source>
        <dbReference type="SAM" id="MobiDB-lite"/>
    </source>
</evidence>
<dbReference type="SUPFAM" id="SSF47473">
    <property type="entry name" value="EF-hand"/>
    <property type="match status" value="1"/>
</dbReference>
<name>A0A7S4F1H1_CHRCT</name>
<gene>
    <name evidence="4" type="ORF">PCAR00345_LOCUS20108</name>
</gene>
<dbReference type="GO" id="GO:0005509">
    <property type="term" value="F:calcium ion binding"/>
    <property type="evidence" value="ECO:0007669"/>
    <property type="project" value="InterPro"/>
</dbReference>
<evidence type="ECO:0000259" key="3">
    <source>
        <dbReference type="PROSITE" id="PS50222"/>
    </source>
</evidence>
<feature type="compositionally biased region" description="Low complexity" evidence="2">
    <location>
        <begin position="328"/>
        <end position="338"/>
    </location>
</feature>
<evidence type="ECO:0000313" key="4">
    <source>
        <dbReference type="EMBL" id="CAE0767496.1"/>
    </source>
</evidence>
<sequence length="557" mass="61460">MPHTLPRSVRGRILLFLREVADSERRSRVLRYKCAEIHPEELLDCWAMLSPRGMCSARDVSSFLQAHGSHGMGKRRSECAAFVRQFDWDCDGCLDFSEFVRAVCGETEAVAASQRRVGAAHAISLVCRLLESEVELHASLEAERRALCSILGGRREAATDEAYAFLCGCDDPEEAPDYLPVHQVALAFKHNWMPFAMEDLHALMSRLDVDGDGLVSFADFRTMFEPDRVEEYICSLTSSSRDSSFGGRAPLLLNQPSSSPSLRVSVPSPWSRPAFSGAKSAVSRAKYQRDANLPPSPPRTRLVDVHTPSRSRFSGAYETAISPRWKPRSQPRSQPGSPDIRRRSQLKAWAERYSYACREQGSPHAARLGSPLTPRPLQIQRQASYSSTVQDFLLEDHATSHRSQPQSQSASQLQSQAQSPQQSQLLSQPQSQLQSRPQSQLQSRPASPTFSTSRSVGWAPFSVISDSSGPPHHLGGPAAGAGRVEGSPRRGGATSPGEMRSRRDVDDICATAPSSGQDARWATPATRSHRDRSRNESPPVSKTFRDLTRPSCLQRAT</sequence>
<feature type="domain" description="EF-hand" evidence="3">
    <location>
        <begin position="74"/>
        <end position="109"/>
    </location>
</feature>
<dbReference type="PROSITE" id="PS00018">
    <property type="entry name" value="EF_HAND_1"/>
    <property type="match status" value="1"/>
</dbReference>
<reference evidence="4" key="1">
    <citation type="submission" date="2021-01" db="EMBL/GenBank/DDBJ databases">
        <authorList>
            <person name="Corre E."/>
            <person name="Pelletier E."/>
            <person name="Niang G."/>
            <person name="Scheremetjew M."/>
            <person name="Finn R."/>
            <person name="Kale V."/>
            <person name="Holt S."/>
            <person name="Cochrane G."/>
            <person name="Meng A."/>
            <person name="Brown T."/>
            <person name="Cohen L."/>
        </authorList>
    </citation>
    <scope>NUCLEOTIDE SEQUENCE</scope>
    <source>
        <strain evidence="4">CCMP645</strain>
    </source>
</reference>
<evidence type="ECO:0000256" key="1">
    <source>
        <dbReference type="ARBA" id="ARBA00022837"/>
    </source>
</evidence>
<organism evidence="4">
    <name type="scientific">Chrysotila carterae</name>
    <name type="common">Marine alga</name>
    <name type="synonym">Syracosphaera carterae</name>
    <dbReference type="NCBI Taxonomy" id="13221"/>
    <lineage>
        <taxon>Eukaryota</taxon>
        <taxon>Haptista</taxon>
        <taxon>Haptophyta</taxon>
        <taxon>Prymnesiophyceae</taxon>
        <taxon>Isochrysidales</taxon>
        <taxon>Isochrysidaceae</taxon>
        <taxon>Chrysotila</taxon>
    </lineage>
</organism>
<dbReference type="PROSITE" id="PS50222">
    <property type="entry name" value="EF_HAND_2"/>
    <property type="match status" value="2"/>
</dbReference>